<evidence type="ECO:0000313" key="6">
    <source>
        <dbReference type="Proteomes" id="UP000287447"/>
    </source>
</evidence>
<dbReference type="SUPFAM" id="SSF55073">
    <property type="entry name" value="Nucleotide cyclase"/>
    <property type="match status" value="1"/>
</dbReference>
<dbReference type="PROSITE" id="PS50113">
    <property type="entry name" value="PAC"/>
    <property type="match status" value="1"/>
</dbReference>
<dbReference type="PROSITE" id="PS50887">
    <property type="entry name" value="GGDEF"/>
    <property type="match status" value="1"/>
</dbReference>
<comment type="catalytic activity">
    <reaction evidence="2">
        <text>2 GTP = 3',3'-c-di-GMP + 2 diphosphate</text>
        <dbReference type="Rhea" id="RHEA:24898"/>
        <dbReference type="ChEBI" id="CHEBI:33019"/>
        <dbReference type="ChEBI" id="CHEBI:37565"/>
        <dbReference type="ChEBI" id="CHEBI:58805"/>
        <dbReference type="EC" id="2.7.7.65"/>
    </reaction>
</comment>
<dbReference type="NCBIfam" id="TIGR00254">
    <property type="entry name" value="GGDEF"/>
    <property type="match status" value="1"/>
</dbReference>
<dbReference type="InterPro" id="IPR000160">
    <property type="entry name" value="GGDEF_dom"/>
</dbReference>
<dbReference type="CDD" id="cd00130">
    <property type="entry name" value="PAS"/>
    <property type="match status" value="1"/>
</dbReference>
<dbReference type="SUPFAM" id="SSF55785">
    <property type="entry name" value="PYP-like sensor domain (PAS domain)"/>
    <property type="match status" value="1"/>
</dbReference>
<protein>
    <recommendedName>
        <fullName evidence="1">diguanylate cyclase</fullName>
        <ecNumber evidence="1">2.7.7.65</ecNumber>
    </recommendedName>
</protein>
<dbReference type="PANTHER" id="PTHR45138">
    <property type="entry name" value="REGULATORY COMPONENTS OF SENSORY TRANSDUCTION SYSTEM"/>
    <property type="match status" value="1"/>
</dbReference>
<dbReference type="RefSeq" id="WP_127766075.1">
    <property type="nucleotide sequence ID" value="NZ_SADE01000002.1"/>
</dbReference>
<dbReference type="InterPro" id="IPR043128">
    <property type="entry name" value="Rev_trsase/Diguanyl_cyclase"/>
</dbReference>
<dbReference type="GO" id="GO:1902201">
    <property type="term" value="P:negative regulation of bacterial-type flagellum-dependent cell motility"/>
    <property type="evidence" value="ECO:0007669"/>
    <property type="project" value="TreeGrafter"/>
</dbReference>
<dbReference type="SMART" id="SM00267">
    <property type="entry name" value="GGDEF"/>
    <property type="match status" value="1"/>
</dbReference>
<name>A0A3S2VMS1_9PROT</name>
<accession>A0A3S2VMS1</accession>
<dbReference type="EC" id="2.7.7.65" evidence="1"/>
<feature type="domain" description="PAC" evidence="3">
    <location>
        <begin position="179"/>
        <end position="231"/>
    </location>
</feature>
<keyword evidence="6" id="KW-1185">Reference proteome</keyword>
<evidence type="ECO:0000259" key="3">
    <source>
        <dbReference type="PROSITE" id="PS50113"/>
    </source>
</evidence>
<dbReference type="Gene3D" id="3.30.450.20">
    <property type="entry name" value="PAS domain"/>
    <property type="match status" value="1"/>
</dbReference>
<dbReference type="GO" id="GO:0043709">
    <property type="term" value="P:cell adhesion involved in single-species biofilm formation"/>
    <property type="evidence" value="ECO:0007669"/>
    <property type="project" value="TreeGrafter"/>
</dbReference>
<dbReference type="GO" id="GO:0052621">
    <property type="term" value="F:diguanylate cyclase activity"/>
    <property type="evidence" value="ECO:0007669"/>
    <property type="project" value="UniProtKB-EC"/>
</dbReference>
<comment type="caution">
    <text evidence="5">The sequence shown here is derived from an EMBL/GenBank/DDBJ whole genome shotgun (WGS) entry which is preliminary data.</text>
</comment>
<reference evidence="6" key="1">
    <citation type="submission" date="2019-01" db="EMBL/GenBank/DDBJ databases">
        <title>Gri0909 isolated from a small marine red alga.</title>
        <authorList>
            <person name="Kim J."/>
            <person name="Jeong S.E."/>
            <person name="Jeon C.O."/>
        </authorList>
    </citation>
    <scope>NUCLEOTIDE SEQUENCE [LARGE SCALE GENOMIC DNA]</scope>
    <source>
        <strain evidence="6">Gri0909</strain>
    </source>
</reference>
<dbReference type="PANTHER" id="PTHR45138:SF9">
    <property type="entry name" value="DIGUANYLATE CYCLASE DGCM-RELATED"/>
    <property type="match status" value="1"/>
</dbReference>
<evidence type="ECO:0000256" key="1">
    <source>
        <dbReference type="ARBA" id="ARBA00012528"/>
    </source>
</evidence>
<dbReference type="CDD" id="cd01949">
    <property type="entry name" value="GGDEF"/>
    <property type="match status" value="1"/>
</dbReference>
<feature type="domain" description="GGDEF" evidence="4">
    <location>
        <begin position="410"/>
        <end position="544"/>
    </location>
</feature>
<dbReference type="FunFam" id="3.30.70.270:FF:000001">
    <property type="entry name" value="Diguanylate cyclase domain protein"/>
    <property type="match status" value="1"/>
</dbReference>
<dbReference type="Proteomes" id="UP000287447">
    <property type="component" value="Unassembled WGS sequence"/>
</dbReference>
<dbReference type="InterPro" id="IPR035965">
    <property type="entry name" value="PAS-like_dom_sf"/>
</dbReference>
<sequence>MFTDYSAPVYRVAGDPSDKAVDIAALNQPAKALHLTDEGREALRQHARDAYDAGKARIAEIVFVIHECDAPSDNYRRKIEFLAIPSPDGSILLVGRDRSHDEMIRDALTQSRGLYKDLTELASDFAWETDQHGRFSFVSPKGAIGFRPSQLVGEKPEAFLAHPMSVTGRLPFSPETPVRHVDIWLRNAAGEPRCIMVSALPLVDGEGKRVGARGLGLDVTTERIAQTELAQSKHREDLVRYIVNLTRDEETPAAMMETAAKTLTRAAGADGCSILIKDEGGWDMAAQFGRTPDDTVSLSAAEALPLDGTATVGEYGQLGAVTLFRGVPNGAILVWEGDPASPGKRHEWSDDTKALLEAIEGPLGVALRQITDQQVLERLARTDGLTHLLNRRAFLEEMDLALDRARRYRRNGCLLYVDLDNFKPINDTFGHEEGDTVLVAVAGLLQTYSRGYDLAVRLGGDEFALWLDETDMDTAQRRAVELIEACSPLSTFGASPDKPFGISVGIAPFVATAEGDLADLMSRADTAMYAAKRSGKNQFAVEPPVDEAQAPREA</sequence>
<dbReference type="GO" id="GO:0005886">
    <property type="term" value="C:plasma membrane"/>
    <property type="evidence" value="ECO:0007669"/>
    <property type="project" value="TreeGrafter"/>
</dbReference>
<proteinExistence type="predicted"/>
<organism evidence="5 6">
    <name type="scientific">Hwanghaeella grinnelliae</name>
    <dbReference type="NCBI Taxonomy" id="2500179"/>
    <lineage>
        <taxon>Bacteria</taxon>
        <taxon>Pseudomonadati</taxon>
        <taxon>Pseudomonadota</taxon>
        <taxon>Alphaproteobacteria</taxon>
        <taxon>Rhodospirillales</taxon>
        <taxon>Rhodospirillaceae</taxon>
        <taxon>Hwanghaeella</taxon>
    </lineage>
</organism>
<dbReference type="InterPro" id="IPR000700">
    <property type="entry name" value="PAS-assoc_C"/>
</dbReference>
<dbReference type="InterPro" id="IPR050469">
    <property type="entry name" value="Diguanylate_Cyclase"/>
</dbReference>
<dbReference type="EMBL" id="SADE01000002">
    <property type="protein sequence ID" value="RVU36599.1"/>
    <property type="molecule type" value="Genomic_DNA"/>
</dbReference>
<dbReference type="InterPro" id="IPR029787">
    <property type="entry name" value="Nucleotide_cyclase"/>
</dbReference>
<evidence type="ECO:0000259" key="4">
    <source>
        <dbReference type="PROSITE" id="PS50887"/>
    </source>
</evidence>
<dbReference type="AlphaFoldDB" id="A0A3S2VMS1"/>
<gene>
    <name evidence="5" type="ORF">EOI86_15560</name>
</gene>
<dbReference type="OrthoDB" id="7216521at2"/>
<evidence type="ECO:0000256" key="2">
    <source>
        <dbReference type="ARBA" id="ARBA00034247"/>
    </source>
</evidence>
<dbReference type="Pfam" id="PF00990">
    <property type="entry name" value="GGDEF"/>
    <property type="match status" value="1"/>
</dbReference>
<dbReference type="InterPro" id="IPR000014">
    <property type="entry name" value="PAS"/>
</dbReference>
<dbReference type="Gene3D" id="3.30.70.270">
    <property type="match status" value="1"/>
</dbReference>
<evidence type="ECO:0000313" key="5">
    <source>
        <dbReference type="EMBL" id="RVU36599.1"/>
    </source>
</evidence>